<dbReference type="Pfam" id="PF00425">
    <property type="entry name" value="Chorismate_bind"/>
    <property type="match status" value="1"/>
</dbReference>
<dbReference type="GO" id="GO:0009396">
    <property type="term" value="P:folic acid-containing compound biosynthetic process"/>
    <property type="evidence" value="ECO:0007669"/>
    <property type="project" value="InterPro"/>
</dbReference>
<dbReference type="EC" id="2.6.1.85" evidence="1"/>
<dbReference type="InterPro" id="IPR005802">
    <property type="entry name" value="ADC_synth_comp_1"/>
</dbReference>
<evidence type="ECO:0000259" key="3">
    <source>
        <dbReference type="Pfam" id="PF00425"/>
    </source>
</evidence>
<dbReference type="EMBL" id="MTSM01000005">
    <property type="protein sequence ID" value="OPX55983.1"/>
    <property type="molecule type" value="Genomic_DNA"/>
</dbReference>
<comment type="caution">
    <text evidence="5">The sequence shown here is derived from an EMBL/GenBank/DDBJ whole genome shotgun (WGS) entry which is preliminary data.</text>
</comment>
<sequence>MSKLLITCLPYLNGTDYFSKVQHRALPVLLDSGQPLSPSGRYDIISADPVEVINSQTLATSTSLEVLRTHLKAYQPEEADTEIELPFYGGFIGYISYDFGRELEQLPKQAQADIELPKLLGGIYTWAIICDHQEKCSYLVAPADEHPQQLLHLQQPNKINSEQTFKLQTPFYANMSKAEYRAQFARIIEYIKAGDCYQINFSQRFKAQCSGDSWQAYLAIRSATPAPFSAYLDFGQQQILSVSPERFIKLQQQQVETKPIKGTAPRSTNPELDLQLAEELQASLKNRAENLMIVDLLRNDLSRVCQSGSVKVPALFALESYANVHHLVSTIVGTLDADKDALDLLAASFPGGSITGAPKIRAMEIIDELEPQRRTIYCGSVLYLDFFQQMDSNITIRTLLHTQSTDPKASNQLYCWGGGGIVYDSEADAEYQETLHKVGKILSALDPDFLQHFSTEH</sequence>
<dbReference type="AlphaFoldDB" id="A0A1T4KC80"/>
<dbReference type="InterPro" id="IPR005801">
    <property type="entry name" value="ADC_synthase"/>
</dbReference>
<evidence type="ECO:0000259" key="4">
    <source>
        <dbReference type="Pfam" id="PF04715"/>
    </source>
</evidence>
<dbReference type="GO" id="GO:0000162">
    <property type="term" value="P:L-tryptophan biosynthetic process"/>
    <property type="evidence" value="ECO:0007669"/>
    <property type="project" value="TreeGrafter"/>
</dbReference>
<dbReference type="OrthoDB" id="9803598at2"/>
<protein>
    <recommendedName>
        <fullName evidence="1">aminodeoxychorismate synthase</fullName>
        <ecNumber evidence="1">2.6.1.85</ecNumber>
    </recommendedName>
</protein>
<dbReference type="InterPro" id="IPR006805">
    <property type="entry name" value="Anth_synth_I_N"/>
</dbReference>
<organism evidence="5 6">
    <name type="scientific">Oceanospirillum multiglobuliferum</name>
    <dbReference type="NCBI Taxonomy" id="64969"/>
    <lineage>
        <taxon>Bacteria</taxon>
        <taxon>Pseudomonadati</taxon>
        <taxon>Pseudomonadota</taxon>
        <taxon>Gammaproteobacteria</taxon>
        <taxon>Oceanospirillales</taxon>
        <taxon>Oceanospirillaceae</taxon>
        <taxon>Oceanospirillum</taxon>
    </lineage>
</organism>
<evidence type="ECO:0000313" key="6">
    <source>
        <dbReference type="Proteomes" id="UP000191418"/>
    </source>
</evidence>
<dbReference type="SUPFAM" id="SSF56322">
    <property type="entry name" value="ADC synthase"/>
    <property type="match status" value="1"/>
</dbReference>
<dbReference type="InterPro" id="IPR019999">
    <property type="entry name" value="Anth_synth_I-like"/>
</dbReference>
<evidence type="ECO:0000256" key="1">
    <source>
        <dbReference type="ARBA" id="ARBA00013139"/>
    </source>
</evidence>
<dbReference type="RefSeq" id="WP_078743659.1">
    <property type="nucleotide sequence ID" value="NZ_FUXG01000001.1"/>
</dbReference>
<dbReference type="Proteomes" id="UP000191418">
    <property type="component" value="Unassembled WGS sequence"/>
</dbReference>
<dbReference type="Pfam" id="PF04715">
    <property type="entry name" value="Anth_synt_I_N"/>
    <property type="match status" value="1"/>
</dbReference>
<dbReference type="NCBIfam" id="TIGR00553">
    <property type="entry name" value="pabB"/>
    <property type="match status" value="1"/>
</dbReference>
<evidence type="ECO:0000256" key="2">
    <source>
        <dbReference type="ARBA" id="ARBA00022679"/>
    </source>
</evidence>
<keyword evidence="6" id="KW-1185">Reference proteome</keyword>
<dbReference type="PRINTS" id="PR00095">
    <property type="entry name" value="ANTSNTHASEI"/>
</dbReference>
<evidence type="ECO:0000313" key="5">
    <source>
        <dbReference type="EMBL" id="OPX55983.1"/>
    </source>
</evidence>
<feature type="domain" description="Anthranilate synthase component I N-terminal" evidence="4">
    <location>
        <begin position="17"/>
        <end position="136"/>
    </location>
</feature>
<keyword evidence="2" id="KW-0808">Transferase</keyword>
<dbReference type="STRING" id="64969.SAMN02745127_00020"/>
<dbReference type="PANTHER" id="PTHR11236:SF50">
    <property type="entry name" value="AMINODEOXYCHORISMATE SYNTHASE COMPONENT 1"/>
    <property type="match status" value="1"/>
</dbReference>
<dbReference type="GO" id="GO:0046820">
    <property type="term" value="F:4-amino-4-deoxychorismate synthase activity"/>
    <property type="evidence" value="ECO:0007669"/>
    <property type="project" value="UniProtKB-EC"/>
</dbReference>
<dbReference type="PANTHER" id="PTHR11236">
    <property type="entry name" value="AMINOBENZOATE/ANTHRANILATE SYNTHASE"/>
    <property type="match status" value="1"/>
</dbReference>
<gene>
    <name evidence="5" type="ORF">BTE48_05305</name>
</gene>
<proteinExistence type="predicted"/>
<accession>A0A1T4KC80</accession>
<name>A0A1T4KC80_9GAMM</name>
<dbReference type="InterPro" id="IPR015890">
    <property type="entry name" value="Chorismate_C"/>
</dbReference>
<reference evidence="5 6" key="1">
    <citation type="submission" date="2017-01" db="EMBL/GenBank/DDBJ databases">
        <title>Genome Sequencing of a Marine Spirillum, Oceanospirillum multiglobuliferum ATCC 33336, from Japan.</title>
        <authorList>
            <person name="Carney J.G."/>
            <person name="Trachtenberg A.M."/>
            <person name="Rheaume B.A."/>
            <person name="Linnane J.D."/>
            <person name="Pitts N.L."/>
            <person name="Mykles D.L."/>
            <person name="Maclea K.S."/>
        </authorList>
    </citation>
    <scope>NUCLEOTIDE SEQUENCE [LARGE SCALE GENOMIC DNA]</scope>
    <source>
        <strain evidence="5 6">ATCC 33336</strain>
    </source>
</reference>
<dbReference type="Gene3D" id="3.60.120.10">
    <property type="entry name" value="Anthranilate synthase"/>
    <property type="match status" value="1"/>
</dbReference>
<feature type="domain" description="Chorismate-utilising enzyme C-terminal" evidence="3">
    <location>
        <begin position="177"/>
        <end position="437"/>
    </location>
</feature>